<evidence type="ECO:0000313" key="13">
    <source>
        <dbReference type="EMBL" id="GJN92575.1"/>
    </source>
</evidence>
<comment type="subcellular location">
    <subcellularLocation>
        <location evidence="1">Membrane</location>
    </subcellularLocation>
</comment>
<evidence type="ECO:0000256" key="3">
    <source>
        <dbReference type="ARBA" id="ARBA00022723"/>
    </source>
</evidence>
<dbReference type="Proteomes" id="UP001342314">
    <property type="component" value="Unassembled WGS sequence"/>
</dbReference>
<gene>
    <name evidence="13" type="ORF">Rhopal_005605-T1</name>
</gene>
<evidence type="ECO:0000256" key="5">
    <source>
        <dbReference type="ARBA" id="ARBA00022833"/>
    </source>
</evidence>
<feature type="region of interest" description="Disordered" evidence="9">
    <location>
        <begin position="663"/>
        <end position="699"/>
    </location>
</feature>
<dbReference type="InterPro" id="IPR001841">
    <property type="entry name" value="Znf_RING"/>
</dbReference>
<dbReference type="GO" id="GO:0016020">
    <property type="term" value="C:membrane"/>
    <property type="evidence" value="ECO:0007669"/>
    <property type="project" value="UniProtKB-SubCell"/>
</dbReference>
<dbReference type="SMART" id="SM00184">
    <property type="entry name" value="RING"/>
    <property type="match status" value="1"/>
</dbReference>
<keyword evidence="6 10" id="KW-1133">Transmembrane helix</keyword>
<feature type="signal peptide" evidence="11">
    <location>
        <begin position="1"/>
        <end position="27"/>
    </location>
</feature>
<dbReference type="CDD" id="cd16454">
    <property type="entry name" value="RING-H2_PA-TM-RING"/>
    <property type="match status" value="1"/>
</dbReference>
<dbReference type="PANTHER" id="PTHR46539:SF1">
    <property type="entry name" value="E3 UBIQUITIN-PROTEIN LIGASE ATL42"/>
    <property type="match status" value="1"/>
</dbReference>
<name>A0AAV5GRP7_9BASI</name>
<feature type="domain" description="RING-type" evidence="12">
    <location>
        <begin position="572"/>
        <end position="616"/>
    </location>
</feature>
<keyword evidence="7 10" id="KW-0472">Membrane</keyword>
<dbReference type="InterPro" id="IPR013083">
    <property type="entry name" value="Znf_RING/FYVE/PHD"/>
</dbReference>
<sequence>MALVRPPALLVAALVLLASIAPVHVGAYIPAVPVNDTSELDGSADTLHLAFYNGVYNTPVSRQLLAQGFDDNGDYTNISAIVPWTKFSKGVLIHFDESLRNQPPAAVPWIAMISCDSNGTSFSEEDDIFTITRDLGAQAALLYSLSSEGCRITEEYITSFEKVLDIYSTTTLQGSRIIESQFLNVKEGAYGYNSSTLNHSATAIQALLDSNALSVIGNVPLNETSSALDESGNPTALSLSQGAVETSPSVFDPDNDDGVATSESASTTPTPTMPSLWGDISSPASLQRRQATGASVEAVPGQTASPTSVASYAAATSTQGITENYLGAVVAAANLTVGGLLATSATPTPSSNSSGGGTMSTSLAMIILYAITGVVTFLFLIVIASGAIRAARHPERYGPRAGGAGGAAGDGTGQTRAGGLTKAILDTFPVVRFGGGGSERRDEEAADEVPSTPGLVAGQKKDAAGDEPIELATLPTLAPAVAASAPPADSRPRAASRASTSAESFHSAESGSLQRRQSTASLGALATIPASPAVATDFTAASPLDAVPPATHADTVDATLASATAAADSDLCPICFCDFEPGDELRVLPCDNRHMFHSACIDPFLLNVSRLCPLCRLDLAVVGGGGAAGEASAEGEGAEGEEGAERREEERVIRHLRALLHRGSHSSGSGVAAGAAAADGDGAAEGRTRRTSEGAEGGARFRSRFAQYVAARRRGGGGAGRVVGAGRRRGSEVPPPAAPPAGGAGAP</sequence>
<reference evidence="13 14" key="1">
    <citation type="submission" date="2021-12" db="EMBL/GenBank/DDBJ databases">
        <title>High titer production of polyol ester of fatty acids by Rhodotorula paludigena BS15 towards product separation-free biomass refinery.</title>
        <authorList>
            <person name="Mano J."/>
            <person name="Ono H."/>
            <person name="Tanaka T."/>
            <person name="Naito K."/>
            <person name="Sushida H."/>
            <person name="Ike M."/>
            <person name="Tokuyasu K."/>
            <person name="Kitaoka M."/>
        </authorList>
    </citation>
    <scope>NUCLEOTIDE SEQUENCE [LARGE SCALE GENOMIC DNA]</scope>
    <source>
        <strain evidence="13 14">BS15</strain>
    </source>
</reference>
<feature type="transmembrane region" description="Helical" evidence="10">
    <location>
        <begin position="363"/>
        <end position="388"/>
    </location>
</feature>
<evidence type="ECO:0000256" key="7">
    <source>
        <dbReference type="ARBA" id="ARBA00023136"/>
    </source>
</evidence>
<evidence type="ECO:0000256" key="8">
    <source>
        <dbReference type="PROSITE-ProRule" id="PRU00175"/>
    </source>
</evidence>
<proteinExistence type="predicted"/>
<feature type="compositionally biased region" description="Polar residues" evidence="9">
    <location>
        <begin position="503"/>
        <end position="516"/>
    </location>
</feature>
<feature type="region of interest" description="Disordered" evidence="9">
    <location>
        <begin position="482"/>
        <end position="516"/>
    </location>
</feature>
<feature type="compositionally biased region" description="Low complexity" evidence="9">
    <location>
        <begin position="261"/>
        <end position="275"/>
    </location>
</feature>
<dbReference type="PROSITE" id="PS50089">
    <property type="entry name" value="ZF_RING_2"/>
    <property type="match status" value="1"/>
</dbReference>
<feature type="region of interest" description="Disordered" evidence="9">
    <location>
        <begin position="434"/>
        <end position="463"/>
    </location>
</feature>
<comment type="caution">
    <text evidence="13">The sequence shown here is derived from an EMBL/GenBank/DDBJ whole genome shotgun (WGS) entry which is preliminary data.</text>
</comment>
<organism evidence="13 14">
    <name type="scientific">Rhodotorula paludigena</name>
    <dbReference type="NCBI Taxonomy" id="86838"/>
    <lineage>
        <taxon>Eukaryota</taxon>
        <taxon>Fungi</taxon>
        <taxon>Dikarya</taxon>
        <taxon>Basidiomycota</taxon>
        <taxon>Pucciniomycotina</taxon>
        <taxon>Microbotryomycetes</taxon>
        <taxon>Sporidiobolales</taxon>
        <taxon>Sporidiobolaceae</taxon>
        <taxon>Rhodotorula</taxon>
    </lineage>
</organism>
<dbReference type="AlphaFoldDB" id="A0AAV5GRP7"/>
<feature type="region of interest" description="Disordered" evidence="9">
    <location>
        <begin position="395"/>
        <end position="415"/>
    </location>
</feature>
<feature type="compositionally biased region" description="Low complexity" evidence="9">
    <location>
        <begin position="482"/>
        <end position="502"/>
    </location>
</feature>
<evidence type="ECO:0000256" key="11">
    <source>
        <dbReference type="SAM" id="SignalP"/>
    </source>
</evidence>
<dbReference type="SUPFAM" id="SSF57850">
    <property type="entry name" value="RING/U-box"/>
    <property type="match status" value="1"/>
</dbReference>
<feature type="region of interest" description="Disordered" evidence="9">
    <location>
        <begin position="628"/>
        <end position="649"/>
    </location>
</feature>
<dbReference type="PANTHER" id="PTHR46539">
    <property type="entry name" value="E3 UBIQUITIN-PROTEIN LIGASE ATL42"/>
    <property type="match status" value="1"/>
</dbReference>
<evidence type="ECO:0000256" key="9">
    <source>
        <dbReference type="SAM" id="MobiDB-lite"/>
    </source>
</evidence>
<keyword evidence="3" id="KW-0479">Metal-binding</keyword>
<dbReference type="EMBL" id="BQKY01000011">
    <property type="protein sequence ID" value="GJN92575.1"/>
    <property type="molecule type" value="Genomic_DNA"/>
</dbReference>
<evidence type="ECO:0000259" key="12">
    <source>
        <dbReference type="PROSITE" id="PS50089"/>
    </source>
</evidence>
<feature type="compositionally biased region" description="Low complexity" evidence="9">
    <location>
        <begin position="665"/>
        <end position="681"/>
    </location>
</feature>
<feature type="region of interest" description="Disordered" evidence="9">
    <location>
        <begin position="712"/>
        <end position="747"/>
    </location>
</feature>
<dbReference type="Pfam" id="PF13639">
    <property type="entry name" value="zf-RING_2"/>
    <property type="match status" value="1"/>
</dbReference>
<feature type="compositionally biased region" description="Polar residues" evidence="9">
    <location>
        <begin position="226"/>
        <end position="249"/>
    </location>
</feature>
<evidence type="ECO:0000313" key="14">
    <source>
        <dbReference type="Proteomes" id="UP001342314"/>
    </source>
</evidence>
<protein>
    <recommendedName>
        <fullName evidence="12">RING-type domain-containing protein</fullName>
    </recommendedName>
</protein>
<evidence type="ECO:0000256" key="10">
    <source>
        <dbReference type="SAM" id="Phobius"/>
    </source>
</evidence>
<evidence type="ECO:0000256" key="2">
    <source>
        <dbReference type="ARBA" id="ARBA00022692"/>
    </source>
</evidence>
<keyword evidence="5" id="KW-0862">Zinc</keyword>
<accession>A0AAV5GRP7</accession>
<dbReference type="Gene3D" id="3.30.40.10">
    <property type="entry name" value="Zinc/RING finger domain, C3HC4 (zinc finger)"/>
    <property type="match status" value="1"/>
</dbReference>
<keyword evidence="4 8" id="KW-0863">Zinc-finger</keyword>
<evidence type="ECO:0000256" key="1">
    <source>
        <dbReference type="ARBA" id="ARBA00004370"/>
    </source>
</evidence>
<dbReference type="GO" id="GO:0008270">
    <property type="term" value="F:zinc ion binding"/>
    <property type="evidence" value="ECO:0007669"/>
    <property type="project" value="UniProtKB-KW"/>
</dbReference>
<evidence type="ECO:0000256" key="4">
    <source>
        <dbReference type="ARBA" id="ARBA00022771"/>
    </source>
</evidence>
<keyword evidence="11" id="KW-0732">Signal</keyword>
<evidence type="ECO:0000256" key="6">
    <source>
        <dbReference type="ARBA" id="ARBA00022989"/>
    </source>
</evidence>
<feature type="compositionally biased region" description="Gly residues" evidence="9">
    <location>
        <begin position="400"/>
        <end position="412"/>
    </location>
</feature>
<feature type="compositionally biased region" description="Basic and acidic residues" evidence="9">
    <location>
        <begin position="684"/>
        <end position="693"/>
    </location>
</feature>
<keyword evidence="14" id="KW-1185">Reference proteome</keyword>
<feature type="chain" id="PRO_5043573915" description="RING-type domain-containing protein" evidence="11">
    <location>
        <begin position="28"/>
        <end position="747"/>
    </location>
</feature>
<feature type="region of interest" description="Disordered" evidence="9">
    <location>
        <begin position="226"/>
        <end position="281"/>
    </location>
</feature>
<keyword evidence="2 10" id="KW-0812">Transmembrane</keyword>